<comment type="caution">
    <text evidence="1">The sequence shown here is derived from an EMBL/GenBank/DDBJ whole genome shotgun (WGS) entry which is preliminary data.</text>
</comment>
<dbReference type="Proteomes" id="UP000581769">
    <property type="component" value="Unassembled WGS sequence"/>
</dbReference>
<gene>
    <name evidence="1" type="ORF">BJY18_001211</name>
</gene>
<dbReference type="AlphaFoldDB" id="A0A840IN00"/>
<organism evidence="1 2">
    <name type="scientific">Amycolatopsis jiangsuensis</name>
    <dbReference type="NCBI Taxonomy" id="1181879"/>
    <lineage>
        <taxon>Bacteria</taxon>
        <taxon>Bacillati</taxon>
        <taxon>Actinomycetota</taxon>
        <taxon>Actinomycetes</taxon>
        <taxon>Pseudonocardiales</taxon>
        <taxon>Pseudonocardiaceae</taxon>
        <taxon>Amycolatopsis</taxon>
    </lineage>
</organism>
<proteinExistence type="predicted"/>
<reference evidence="1 2" key="1">
    <citation type="submission" date="2020-08" db="EMBL/GenBank/DDBJ databases">
        <title>Sequencing the genomes of 1000 actinobacteria strains.</title>
        <authorList>
            <person name="Klenk H.-P."/>
        </authorList>
    </citation>
    <scope>NUCLEOTIDE SEQUENCE [LARGE SCALE GENOMIC DNA]</scope>
    <source>
        <strain evidence="1 2">DSM 45859</strain>
    </source>
</reference>
<name>A0A840IN00_9PSEU</name>
<evidence type="ECO:0000313" key="1">
    <source>
        <dbReference type="EMBL" id="MBB4683726.1"/>
    </source>
</evidence>
<keyword evidence="2" id="KW-1185">Reference proteome</keyword>
<evidence type="ECO:0000313" key="2">
    <source>
        <dbReference type="Proteomes" id="UP000581769"/>
    </source>
</evidence>
<accession>A0A840IN00</accession>
<dbReference type="EMBL" id="JACHMG010000001">
    <property type="protein sequence ID" value="MBB4683726.1"/>
    <property type="molecule type" value="Genomic_DNA"/>
</dbReference>
<protein>
    <submittedName>
        <fullName evidence="1">Uncharacterized protein</fullName>
    </submittedName>
</protein>
<sequence length="61" mass="7055">MSTLVLYTPETGRLDLARLGERDFVLSSSLQYKINRSYRVLPCQRLMVEDESCRIPFACNV</sequence>